<proteinExistence type="predicted"/>
<dbReference type="AlphaFoldDB" id="A0A0G3BS42"/>
<accession>A0A0G3BS42</accession>
<feature type="region of interest" description="Disordered" evidence="1">
    <location>
        <begin position="23"/>
        <end position="47"/>
    </location>
</feature>
<evidence type="ECO:0000256" key="2">
    <source>
        <dbReference type="SAM" id="SignalP"/>
    </source>
</evidence>
<organism evidence="3 4">
    <name type="scientific">Caldimonas brevitalea</name>
    <dbReference type="NCBI Taxonomy" id="413882"/>
    <lineage>
        <taxon>Bacteria</taxon>
        <taxon>Pseudomonadati</taxon>
        <taxon>Pseudomonadota</taxon>
        <taxon>Betaproteobacteria</taxon>
        <taxon>Burkholderiales</taxon>
        <taxon>Sphaerotilaceae</taxon>
        <taxon>Caldimonas</taxon>
    </lineage>
</organism>
<feature type="chain" id="PRO_5002551887" evidence="2">
    <location>
        <begin position="25"/>
        <end position="147"/>
    </location>
</feature>
<gene>
    <name evidence="3" type="ORF">AAW51_4077</name>
</gene>
<dbReference type="OrthoDB" id="8904387at2"/>
<feature type="compositionally biased region" description="Polar residues" evidence="1">
    <location>
        <begin position="23"/>
        <end position="32"/>
    </location>
</feature>
<dbReference type="KEGG" id="pbh:AAW51_4077"/>
<keyword evidence="4" id="KW-1185">Reference proteome</keyword>
<keyword evidence="2" id="KW-0732">Signal</keyword>
<evidence type="ECO:0000313" key="3">
    <source>
        <dbReference type="EMBL" id="AKJ30768.1"/>
    </source>
</evidence>
<feature type="signal peptide" evidence="2">
    <location>
        <begin position="1"/>
        <end position="24"/>
    </location>
</feature>
<dbReference type="Proteomes" id="UP000035352">
    <property type="component" value="Chromosome"/>
</dbReference>
<evidence type="ECO:0000313" key="4">
    <source>
        <dbReference type="Proteomes" id="UP000035352"/>
    </source>
</evidence>
<dbReference type="EMBL" id="CP011371">
    <property type="protein sequence ID" value="AKJ30768.1"/>
    <property type="molecule type" value="Genomic_DNA"/>
</dbReference>
<reference evidence="3 4" key="1">
    <citation type="submission" date="2015-05" db="EMBL/GenBank/DDBJ databases">
        <authorList>
            <person name="Tang B."/>
            <person name="Yu Y."/>
        </authorList>
    </citation>
    <scope>NUCLEOTIDE SEQUENCE [LARGE SCALE GENOMIC DNA]</scope>
    <source>
        <strain evidence="3 4">DSM 7029</strain>
    </source>
</reference>
<name>A0A0G3BS42_9BURK</name>
<protein>
    <submittedName>
        <fullName evidence="3">Uncharacterized protein</fullName>
    </submittedName>
</protein>
<dbReference type="RefSeq" id="WP_047196061.1">
    <property type="nucleotide sequence ID" value="NZ_CP011371.1"/>
</dbReference>
<sequence length="147" mass="16768">MRCTRLTASLLGTCLALTLQQAGAQTSKSSQAEAGGVTREQAKKERDEFLRTHSWDKVNSVWTVKENVKPPPGVKSREEIRAEAEDFVSRHRWDEQAGTWKTNDGPPRDLSTMTTEQRRLETQRFVDTHRWDEQGQAWVETGQRAGK</sequence>
<evidence type="ECO:0000256" key="1">
    <source>
        <dbReference type="SAM" id="MobiDB-lite"/>
    </source>
</evidence>